<dbReference type="Pfam" id="PF00149">
    <property type="entry name" value="Metallophos"/>
    <property type="match status" value="1"/>
</dbReference>
<dbReference type="PANTHER" id="PTHR36492">
    <property type="match status" value="1"/>
</dbReference>
<sequence>MKILSFSDLHVDYNSAELKRDLTGEIADCIKRIAPDRVIVAGDMAGGAERCIRYIEEIQERSGVPLSYVPGNHSIWAASKDGDSWQQYERLRAHPSSLIDKPLALTDEWVLVGDMGWYDYSFGLTQKTRAEIVKDKSMIWKDSVMARWGMEDEELTDRMLDKLRKQFEQLRGKRIVFANHFIPYVDYAPLSQRPEHPMGKVWNMIRPFMGSTKLGEQLDQYENIEYVIFGHKHWRHGVEERNGKQIVCNPLGYVKEWVTDDFATEIRSAATLIEL</sequence>
<reference evidence="3" key="1">
    <citation type="journal article" date="2019" name="Int. J. Syst. Evol. Microbiol.">
        <title>The Global Catalogue of Microorganisms (GCM) 10K type strain sequencing project: providing services to taxonomists for standard genome sequencing and annotation.</title>
        <authorList>
            <consortium name="The Broad Institute Genomics Platform"/>
            <consortium name="The Broad Institute Genome Sequencing Center for Infectious Disease"/>
            <person name="Wu L."/>
            <person name="Ma J."/>
        </authorList>
    </citation>
    <scope>NUCLEOTIDE SEQUENCE [LARGE SCALE GENOMIC DNA]</scope>
    <source>
        <strain evidence="3">CGMCC 1.13574</strain>
    </source>
</reference>
<name>A0ABW4ZZL6_9BACL</name>
<dbReference type="NCBIfam" id="TIGR03729">
    <property type="entry name" value="acc_ester"/>
    <property type="match status" value="1"/>
</dbReference>
<dbReference type="InterPro" id="IPR052963">
    <property type="entry name" value="Pantetheine_PDE"/>
</dbReference>
<keyword evidence="3" id="KW-1185">Reference proteome</keyword>
<dbReference type="Proteomes" id="UP001597343">
    <property type="component" value="Unassembled WGS sequence"/>
</dbReference>
<dbReference type="RefSeq" id="WP_386047821.1">
    <property type="nucleotide sequence ID" value="NZ_JBHUIO010000009.1"/>
</dbReference>
<dbReference type="EMBL" id="JBHUIO010000009">
    <property type="protein sequence ID" value="MFD2171205.1"/>
    <property type="molecule type" value="Genomic_DNA"/>
</dbReference>
<evidence type="ECO:0000313" key="3">
    <source>
        <dbReference type="Proteomes" id="UP001597343"/>
    </source>
</evidence>
<comment type="caution">
    <text evidence="2">The sequence shown here is derived from an EMBL/GenBank/DDBJ whole genome shotgun (WGS) entry which is preliminary data.</text>
</comment>
<protein>
    <submittedName>
        <fullName evidence="2">Metallophosphoesterase family protein</fullName>
    </submittedName>
</protein>
<dbReference type="InterPro" id="IPR022302">
    <property type="entry name" value="Phosphoesterase_putative"/>
</dbReference>
<dbReference type="Gene3D" id="3.60.21.10">
    <property type="match status" value="1"/>
</dbReference>
<dbReference type="InterPro" id="IPR029052">
    <property type="entry name" value="Metallo-depent_PP-like"/>
</dbReference>
<dbReference type="SUPFAM" id="SSF56300">
    <property type="entry name" value="Metallo-dependent phosphatases"/>
    <property type="match status" value="1"/>
</dbReference>
<evidence type="ECO:0000313" key="2">
    <source>
        <dbReference type="EMBL" id="MFD2171205.1"/>
    </source>
</evidence>
<dbReference type="CDD" id="cd00838">
    <property type="entry name" value="MPP_superfamily"/>
    <property type="match status" value="1"/>
</dbReference>
<feature type="domain" description="Calcineurin-like phosphoesterase" evidence="1">
    <location>
        <begin position="1"/>
        <end position="234"/>
    </location>
</feature>
<evidence type="ECO:0000259" key="1">
    <source>
        <dbReference type="Pfam" id="PF00149"/>
    </source>
</evidence>
<dbReference type="PANTHER" id="PTHR36492:SF2">
    <property type="entry name" value="[ACYL-CARRIER-PROTEIN] PHOSPHODIESTERASE PPTH"/>
    <property type="match status" value="1"/>
</dbReference>
<accession>A0ABW4ZZL6</accession>
<organism evidence="2 3">
    <name type="scientific">Tumebacillus lipolyticus</name>
    <dbReference type="NCBI Taxonomy" id="1280370"/>
    <lineage>
        <taxon>Bacteria</taxon>
        <taxon>Bacillati</taxon>
        <taxon>Bacillota</taxon>
        <taxon>Bacilli</taxon>
        <taxon>Bacillales</taxon>
        <taxon>Alicyclobacillaceae</taxon>
        <taxon>Tumebacillus</taxon>
    </lineage>
</organism>
<proteinExistence type="predicted"/>
<gene>
    <name evidence="2" type="ORF">ACFSOY_14650</name>
</gene>
<dbReference type="InterPro" id="IPR004843">
    <property type="entry name" value="Calcineurin-like_PHP"/>
</dbReference>